<gene>
    <name evidence="1" type="ORF">ALC62_14636</name>
</gene>
<protein>
    <submittedName>
        <fullName evidence="1">Uncharacterized protein</fullName>
    </submittedName>
</protein>
<reference evidence="1 2" key="1">
    <citation type="submission" date="2016-03" db="EMBL/GenBank/DDBJ databases">
        <title>Cyphomyrmex costatus WGS genome.</title>
        <authorList>
            <person name="Nygaard S."/>
            <person name="Hu H."/>
            <person name="Boomsma J."/>
            <person name="Zhang G."/>
        </authorList>
    </citation>
    <scope>NUCLEOTIDE SEQUENCE [LARGE SCALE GENOMIC DNA]</scope>
    <source>
        <strain evidence="1">MS0001</strain>
        <tissue evidence="1">Whole body</tissue>
    </source>
</reference>
<dbReference type="AlphaFoldDB" id="A0A195C385"/>
<dbReference type="EMBL" id="KQ978350">
    <property type="protein sequence ID" value="KYM94656.1"/>
    <property type="molecule type" value="Genomic_DNA"/>
</dbReference>
<organism evidence="1 2">
    <name type="scientific">Cyphomyrmex costatus</name>
    <dbReference type="NCBI Taxonomy" id="456900"/>
    <lineage>
        <taxon>Eukaryota</taxon>
        <taxon>Metazoa</taxon>
        <taxon>Ecdysozoa</taxon>
        <taxon>Arthropoda</taxon>
        <taxon>Hexapoda</taxon>
        <taxon>Insecta</taxon>
        <taxon>Pterygota</taxon>
        <taxon>Neoptera</taxon>
        <taxon>Endopterygota</taxon>
        <taxon>Hymenoptera</taxon>
        <taxon>Apocrita</taxon>
        <taxon>Aculeata</taxon>
        <taxon>Formicoidea</taxon>
        <taxon>Formicidae</taxon>
        <taxon>Myrmicinae</taxon>
        <taxon>Cyphomyrmex</taxon>
    </lineage>
</organism>
<dbReference type="Proteomes" id="UP000078542">
    <property type="component" value="Unassembled WGS sequence"/>
</dbReference>
<keyword evidence="2" id="KW-1185">Reference proteome</keyword>
<proteinExistence type="predicted"/>
<sequence length="222" mass="24976">MRELRLEVARVNEEYGPKLSNQSSGLYGRIRARMSDRDPKWIDECPGTTLSSPLYPSTAIEPLPIQNDALRNTQMESQNGKETRAHDALRKHAMRRIGAEFNGYVATLCDSARDISPSPPYFPGKYHLDRFAALALQAQPHPRPTSYLQFAGNSLDSVCSYGRKLSYVYDENISRVVGAPGNFEQRLQSATISSSFGRDDPFKQRNLQQTRKLALSTTYDPT</sequence>
<name>A0A195C385_9HYME</name>
<evidence type="ECO:0000313" key="2">
    <source>
        <dbReference type="Proteomes" id="UP000078542"/>
    </source>
</evidence>
<evidence type="ECO:0000313" key="1">
    <source>
        <dbReference type="EMBL" id="KYM94656.1"/>
    </source>
</evidence>
<accession>A0A195C385</accession>